<organism evidence="4 5">
    <name type="scientific">Candidatus Woesebacteria bacterium RIFCSPLOWO2_01_FULL_39_21</name>
    <dbReference type="NCBI Taxonomy" id="1802519"/>
    <lineage>
        <taxon>Bacteria</taxon>
        <taxon>Candidatus Woeseibacteriota</taxon>
    </lineage>
</organism>
<evidence type="ECO:0000256" key="2">
    <source>
        <dbReference type="ARBA" id="ARBA00035294"/>
    </source>
</evidence>
<proteinExistence type="inferred from homology"/>
<evidence type="ECO:0000256" key="3">
    <source>
        <dbReference type="ARBA" id="ARBA00035520"/>
    </source>
</evidence>
<accession>A0A1F8BBT9</accession>
<dbReference type="GO" id="GO:0019843">
    <property type="term" value="F:rRNA binding"/>
    <property type="evidence" value="ECO:0007669"/>
    <property type="project" value="InterPro"/>
</dbReference>
<dbReference type="InterPro" id="IPR000529">
    <property type="entry name" value="Ribosomal_bS6"/>
</dbReference>
<evidence type="ECO:0000313" key="5">
    <source>
        <dbReference type="Proteomes" id="UP000177082"/>
    </source>
</evidence>
<protein>
    <recommendedName>
        <fullName evidence="2">Small ribosomal subunit protein bS6</fullName>
    </recommendedName>
    <alternativeName>
        <fullName evidence="3">30S ribosomal protein S6</fullName>
    </alternativeName>
</protein>
<dbReference type="GO" id="GO:0005840">
    <property type="term" value="C:ribosome"/>
    <property type="evidence" value="ECO:0007669"/>
    <property type="project" value="InterPro"/>
</dbReference>
<comment type="similarity">
    <text evidence="1">Belongs to the bacterial ribosomal protein bS6 family.</text>
</comment>
<dbReference type="EMBL" id="MGHF01000037">
    <property type="protein sequence ID" value="OGM61524.1"/>
    <property type="molecule type" value="Genomic_DNA"/>
</dbReference>
<dbReference type="Pfam" id="PF01250">
    <property type="entry name" value="Ribosomal_S6"/>
    <property type="match status" value="1"/>
</dbReference>
<dbReference type="InterPro" id="IPR035980">
    <property type="entry name" value="Ribosomal_bS6_sf"/>
</dbReference>
<dbReference type="STRING" id="1802519.A2961_04220"/>
<dbReference type="InterPro" id="IPR020814">
    <property type="entry name" value="Ribosomal_S6_plastid/chlpt"/>
</dbReference>
<gene>
    <name evidence="4" type="ORF">A2961_04220</name>
</gene>
<comment type="caution">
    <text evidence="4">The sequence shown here is derived from an EMBL/GenBank/DDBJ whole genome shotgun (WGS) entry which is preliminary data.</text>
</comment>
<evidence type="ECO:0000313" key="4">
    <source>
        <dbReference type="EMBL" id="OGM61524.1"/>
    </source>
</evidence>
<dbReference type="GO" id="GO:0003735">
    <property type="term" value="F:structural constituent of ribosome"/>
    <property type="evidence" value="ECO:0007669"/>
    <property type="project" value="InterPro"/>
</dbReference>
<dbReference type="AlphaFoldDB" id="A0A1F8BBT9"/>
<dbReference type="InterPro" id="IPR014717">
    <property type="entry name" value="Transl_elong_EF1B/ribsomal_bS6"/>
</dbReference>
<dbReference type="Proteomes" id="UP000177082">
    <property type="component" value="Unassembled WGS sequence"/>
</dbReference>
<evidence type="ECO:0000256" key="1">
    <source>
        <dbReference type="ARBA" id="ARBA00009512"/>
    </source>
</evidence>
<reference evidence="4 5" key="1">
    <citation type="journal article" date="2016" name="Nat. Commun.">
        <title>Thousands of microbial genomes shed light on interconnected biogeochemical processes in an aquifer system.</title>
        <authorList>
            <person name="Anantharaman K."/>
            <person name="Brown C.T."/>
            <person name="Hug L.A."/>
            <person name="Sharon I."/>
            <person name="Castelle C.J."/>
            <person name="Probst A.J."/>
            <person name="Thomas B.C."/>
            <person name="Singh A."/>
            <person name="Wilkins M.J."/>
            <person name="Karaoz U."/>
            <person name="Brodie E.L."/>
            <person name="Williams K.H."/>
            <person name="Hubbard S.S."/>
            <person name="Banfield J.F."/>
        </authorList>
    </citation>
    <scope>NUCLEOTIDE SEQUENCE [LARGE SCALE GENOMIC DNA]</scope>
</reference>
<dbReference type="Gene3D" id="3.30.70.60">
    <property type="match status" value="1"/>
</dbReference>
<dbReference type="CDD" id="cd00473">
    <property type="entry name" value="bS6"/>
    <property type="match status" value="1"/>
</dbReference>
<dbReference type="GO" id="GO:0006412">
    <property type="term" value="P:translation"/>
    <property type="evidence" value="ECO:0007669"/>
    <property type="project" value="InterPro"/>
</dbReference>
<name>A0A1F8BBT9_9BACT</name>
<dbReference type="SUPFAM" id="SSF54995">
    <property type="entry name" value="Ribosomal protein S6"/>
    <property type="match status" value="1"/>
</dbReference>
<sequence length="100" mass="11428">MNLYELTVVMPDRATSVKKESVIKLVTKLVEVFEGKVVKTDDWGSKDLHFTMKKKGTSSKKTQTGTFLHFSLELDGSQVKKLNEKISIEEDFVRHLLVRS</sequence>